<comment type="caution">
    <text evidence="2">The sequence shown here is derived from an EMBL/GenBank/DDBJ whole genome shotgun (WGS) entry which is preliminary data.</text>
</comment>
<dbReference type="Pfam" id="PF24969">
    <property type="entry name" value="LRR_15"/>
    <property type="match status" value="1"/>
</dbReference>
<dbReference type="SUPFAM" id="SSF52047">
    <property type="entry name" value="RNI-like"/>
    <property type="match status" value="1"/>
</dbReference>
<accession>A0A9N8PRD5</accession>
<dbReference type="AlphaFoldDB" id="A0A9N8PRD5"/>
<dbReference type="InterPro" id="IPR056867">
    <property type="entry name" value="LRR_15"/>
</dbReference>
<name>A0A9N8PRD5_9PEZI</name>
<sequence>MLDKLPYEILHLVLQDLATTPELIHYNNAEEYAYHLSNWDTFAQLCKVSRRMKSVAEPLLYRSYAKLDSTSIPLAHYSLRKFLMTVLRRPELLQCIRSLYIGAWNHYTSKKLQYGTKSMSAACKARVCDVHFSLELHSLYDKHARTSVLGDSWKKALDAGEEAAEIALLMSLAPNLERIEFSMPHFNLEAETAPTYFWPSLLVTSAEWDPSKHFHRLESVMLHKRNLRTGRRRPYDSGYEIDPFLPFISLAKMKTFYNDGDGCGYYRTRSESCPIDEQEIYLNELTLGGTYIDPLKLMRILKLCTKLEAFDCDFQLEQSFVPDFSWNTVGEALSSSRHTLEELTLNADIRSQLATEDSTASEGTCVSIGSLRHFTSLKKLDVLQTTLLGFENMIDDINLVVPALPFDEMLPGSLESLTIDMCTLTLVPYLEGMLAKVQVKFPHLQEIQLSVLDLREFDMDHYPEDQHETLIKERKDRVERLKQGFIEAGVEWID</sequence>
<evidence type="ECO:0000313" key="3">
    <source>
        <dbReference type="Proteomes" id="UP000745764"/>
    </source>
</evidence>
<evidence type="ECO:0000313" key="2">
    <source>
        <dbReference type="EMBL" id="CAD0108036.1"/>
    </source>
</evidence>
<gene>
    <name evidence="2" type="ORF">AWRI4620_LOCUS2291</name>
</gene>
<proteinExistence type="predicted"/>
<dbReference type="Proteomes" id="UP000745764">
    <property type="component" value="Unassembled WGS sequence"/>
</dbReference>
<dbReference type="OrthoDB" id="2520703at2759"/>
<dbReference type="EMBL" id="CAINUL010000002">
    <property type="protein sequence ID" value="CAD0108036.1"/>
    <property type="molecule type" value="Genomic_DNA"/>
</dbReference>
<organism evidence="2 3">
    <name type="scientific">Aureobasidium uvarum</name>
    <dbReference type="NCBI Taxonomy" id="2773716"/>
    <lineage>
        <taxon>Eukaryota</taxon>
        <taxon>Fungi</taxon>
        <taxon>Dikarya</taxon>
        <taxon>Ascomycota</taxon>
        <taxon>Pezizomycotina</taxon>
        <taxon>Dothideomycetes</taxon>
        <taxon>Dothideomycetidae</taxon>
        <taxon>Dothideales</taxon>
        <taxon>Saccotheciaceae</taxon>
        <taxon>Aureobasidium</taxon>
    </lineage>
</organism>
<evidence type="ECO:0000259" key="1">
    <source>
        <dbReference type="Pfam" id="PF24969"/>
    </source>
</evidence>
<feature type="domain" description="Leucine-rich repeat" evidence="1">
    <location>
        <begin position="150"/>
        <end position="420"/>
    </location>
</feature>
<keyword evidence="3" id="KW-1185">Reference proteome</keyword>
<protein>
    <recommendedName>
        <fullName evidence="1">Leucine-rich repeat domain-containing protein</fullName>
    </recommendedName>
</protein>
<reference evidence="2" key="1">
    <citation type="submission" date="2020-06" db="EMBL/GenBank/DDBJ databases">
        <authorList>
            <person name="Onetto C."/>
        </authorList>
    </citation>
    <scope>NUCLEOTIDE SEQUENCE</scope>
</reference>